<evidence type="ECO:0000313" key="12">
    <source>
        <dbReference type="EMBL" id="TCL02270.1"/>
    </source>
</evidence>
<dbReference type="Proteomes" id="UP000294555">
    <property type="component" value="Unassembled WGS sequence"/>
</dbReference>
<keyword evidence="5" id="KW-1003">Cell membrane</keyword>
<evidence type="ECO:0000256" key="2">
    <source>
        <dbReference type="ARBA" id="ARBA00004162"/>
    </source>
</evidence>
<keyword evidence="9 11" id="KW-1133">Transmembrane helix</keyword>
<keyword evidence="10 11" id="KW-0472">Membrane</keyword>
<evidence type="ECO:0000256" key="5">
    <source>
        <dbReference type="ARBA" id="ARBA00022475"/>
    </source>
</evidence>
<protein>
    <recommendedName>
        <fullName evidence="4 11">Flagellar protein FliL</fullName>
    </recommendedName>
</protein>
<evidence type="ECO:0000256" key="11">
    <source>
        <dbReference type="RuleBase" id="RU364125"/>
    </source>
</evidence>
<dbReference type="PANTHER" id="PTHR35091">
    <property type="entry name" value="FLAGELLAR PROTEIN FLIL"/>
    <property type="match status" value="1"/>
</dbReference>
<keyword evidence="12" id="KW-0282">Flagellum</keyword>
<proteinExistence type="inferred from homology"/>
<dbReference type="InterPro" id="IPR005503">
    <property type="entry name" value="FliL"/>
</dbReference>
<reference evidence="12 13" key="1">
    <citation type="submission" date="2019-02" db="EMBL/GenBank/DDBJ databases">
        <title>Investigation of anaerobic lignin degradation for improved lignocellulosic biofuels.</title>
        <authorList>
            <person name="Deangelis K."/>
        </authorList>
    </citation>
    <scope>NUCLEOTIDE SEQUENCE [LARGE SCALE GENOMIC DNA]</scope>
    <source>
        <strain evidence="12 13">159R</strain>
    </source>
</reference>
<comment type="subcellular location">
    <subcellularLocation>
        <location evidence="11">Cell inner membrane</location>
    </subcellularLocation>
    <subcellularLocation>
        <location evidence="2">Cell membrane</location>
        <topology evidence="2">Single-pass membrane protein</topology>
    </subcellularLocation>
</comment>
<comment type="function">
    <text evidence="1 11">Controls the rotational direction of flagella during chemotaxis.</text>
</comment>
<dbReference type="GO" id="GO:0009425">
    <property type="term" value="C:bacterial-type flagellum basal body"/>
    <property type="evidence" value="ECO:0007669"/>
    <property type="project" value="InterPro"/>
</dbReference>
<keyword evidence="8 11" id="KW-0283">Flagellar rotation</keyword>
<dbReference type="GO" id="GO:0071978">
    <property type="term" value="P:bacterial-type flagellum-dependent swarming motility"/>
    <property type="evidence" value="ECO:0007669"/>
    <property type="project" value="TreeGrafter"/>
</dbReference>
<name>A0A4R1NDS1_9GAMM</name>
<evidence type="ECO:0000256" key="10">
    <source>
        <dbReference type="ARBA" id="ARBA00023136"/>
    </source>
</evidence>
<accession>A0A4R1NDS1</accession>
<dbReference type="RefSeq" id="WP_132921237.1">
    <property type="nucleotide sequence ID" value="NZ_SJOI01000001.1"/>
</dbReference>
<dbReference type="OrthoDB" id="2087278at2"/>
<evidence type="ECO:0000313" key="13">
    <source>
        <dbReference type="Proteomes" id="UP000294555"/>
    </source>
</evidence>
<keyword evidence="12" id="KW-0966">Cell projection</keyword>
<organism evidence="12 13">
    <name type="scientific">Sodalis ligni</name>
    <dbReference type="NCBI Taxonomy" id="2697027"/>
    <lineage>
        <taxon>Bacteria</taxon>
        <taxon>Pseudomonadati</taxon>
        <taxon>Pseudomonadota</taxon>
        <taxon>Gammaproteobacteria</taxon>
        <taxon>Enterobacterales</taxon>
        <taxon>Bruguierivoracaceae</taxon>
        <taxon>Sodalis</taxon>
    </lineage>
</organism>
<sequence>MSQNVLPSARKQTKWKVVLAVITLVACGVAGYYGWQGRLPGEAAKITSAPPVPPTPIFLPLDTFTVNLVNPTNDPDRVLYIGLTLRLPDEATRKEFNDFLPAVRSRLLLLLSRQDADTLANDQGKQRLVDQIKQVLSEPLVNGQPRPVVNDVLFTAFILR</sequence>
<keyword evidence="12" id="KW-0969">Cilium</keyword>
<keyword evidence="7 11" id="KW-0812">Transmembrane</keyword>
<evidence type="ECO:0000256" key="1">
    <source>
        <dbReference type="ARBA" id="ARBA00002254"/>
    </source>
</evidence>
<comment type="similarity">
    <text evidence="3 11">Belongs to the FliL family.</text>
</comment>
<dbReference type="AlphaFoldDB" id="A0A4R1NDS1"/>
<gene>
    <name evidence="12" type="ORF">EZJ58_0272</name>
</gene>
<dbReference type="PANTHER" id="PTHR35091:SF2">
    <property type="entry name" value="FLAGELLAR PROTEIN FLIL"/>
    <property type="match status" value="1"/>
</dbReference>
<dbReference type="NCBIfam" id="NF005435">
    <property type="entry name" value="PRK07021.1"/>
    <property type="match status" value="1"/>
</dbReference>
<evidence type="ECO:0000256" key="9">
    <source>
        <dbReference type="ARBA" id="ARBA00022989"/>
    </source>
</evidence>
<keyword evidence="13" id="KW-1185">Reference proteome</keyword>
<dbReference type="GO" id="GO:0006935">
    <property type="term" value="P:chemotaxis"/>
    <property type="evidence" value="ECO:0007669"/>
    <property type="project" value="UniProtKB-KW"/>
</dbReference>
<evidence type="ECO:0000256" key="4">
    <source>
        <dbReference type="ARBA" id="ARBA00021812"/>
    </source>
</evidence>
<evidence type="ECO:0000256" key="6">
    <source>
        <dbReference type="ARBA" id="ARBA00022500"/>
    </source>
</evidence>
<dbReference type="GO" id="GO:0005886">
    <property type="term" value="C:plasma membrane"/>
    <property type="evidence" value="ECO:0007669"/>
    <property type="project" value="UniProtKB-SubCell"/>
</dbReference>
<dbReference type="EMBL" id="SJOI01000001">
    <property type="protein sequence ID" value="TCL02270.1"/>
    <property type="molecule type" value="Genomic_DNA"/>
</dbReference>
<keyword evidence="11" id="KW-0997">Cell inner membrane</keyword>
<comment type="caution">
    <text evidence="12">The sequence shown here is derived from an EMBL/GenBank/DDBJ whole genome shotgun (WGS) entry which is preliminary data.</text>
</comment>
<keyword evidence="6 11" id="KW-0145">Chemotaxis</keyword>
<feature type="transmembrane region" description="Helical" evidence="11">
    <location>
        <begin position="17"/>
        <end position="35"/>
    </location>
</feature>
<dbReference type="Pfam" id="PF03748">
    <property type="entry name" value="FliL"/>
    <property type="match status" value="1"/>
</dbReference>
<evidence type="ECO:0000256" key="8">
    <source>
        <dbReference type="ARBA" id="ARBA00022779"/>
    </source>
</evidence>
<evidence type="ECO:0000256" key="7">
    <source>
        <dbReference type="ARBA" id="ARBA00022692"/>
    </source>
</evidence>
<evidence type="ECO:0000256" key="3">
    <source>
        <dbReference type="ARBA" id="ARBA00008281"/>
    </source>
</evidence>